<feature type="domain" description="AB hydrolase-1" evidence="1">
    <location>
        <begin position="27"/>
        <end position="257"/>
    </location>
</feature>
<dbReference type="Pfam" id="PF12697">
    <property type="entry name" value="Abhydrolase_6"/>
    <property type="match status" value="1"/>
</dbReference>
<dbReference type="SUPFAM" id="SSF53474">
    <property type="entry name" value="alpha/beta-Hydrolases"/>
    <property type="match status" value="1"/>
</dbReference>
<dbReference type="InterPro" id="IPR029058">
    <property type="entry name" value="AB_hydrolase_fold"/>
</dbReference>
<dbReference type="EMBL" id="JAQFWP010000033">
    <property type="protein sequence ID" value="MDA2806350.1"/>
    <property type="molecule type" value="Genomic_DNA"/>
</dbReference>
<dbReference type="PANTHER" id="PTHR43798">
    <property type="entry name" value="MONOACYLGLYCEROL LIPASE"/>
    <property type="match status" value="1"/>
</dbReference>
<keyword evidence="2" id="KW-0378">Hydrolase</keyword>
<dbReference type="Proteomes" id="UP001165685">
    <property type="component" value="Unassembled WGS sequence"/>
</dbReference>
<dbReference type="PANTHER" id="PTHR43798:SF33">
    <property type="entry name" value="HYDROLASE, PUTATIVE (AFU_ORTHOLOGUE AFUA_2G14860)-RELATED"/>
    <property type="match status" value="1"/>
</dbReference>
<dbReference type="Gene3D" id="3.40.50.1820">
    <property type="entry name" value="alpha/beta hydrolase"/>
    <property type="match status" value="1"/>
</dbReference>
<evidence type="ECO:0000259" key="1">
    <source>
        <dbReference type="Pfam" id="PF12697"/>
    </source>
</evidence>
<name>A0ABT4TNT4_9ACTN</name>
<accession>A0ABT4TNT4</accession>
<keyword evidence="3" id="KW-1185">Reference proteome</keyword>
<comment type="caution">
    <text evidence="2">The sequence shown here is derived from an EMBL/GenBank/DDBJ whole genome shotgun (WGS) entry which is preliminary data.</text>
</comment>
<proteinExistence type="predicted"/>
<dbReference type="InterPro" id="IPR050266">
    <property type="entry name" value="AB_hydrolase_sf"/>
</dbReference>
<dbReference type="InterPro" id="IPR000073">
    <property type="entry name" value="AB_hydrolase_1"/>
</dbReference>
<protein>
    <submittedName>
        <fullName evidence="2">Alpha/beta hydrolase</fullName>
    </submittedName>
</protein>
<dbReference type="PRINTS" id="PR00111">
    <property type="entry name" value="ABHYDROLASE"/>
</dbReference>
<evidence type="ECO:0000313" key="3">
    <source>
        <dbReference type="Proteomes" id="UP001165685"/>
    </source>
</evidence>
<organism evidence="2 3">
    <name type="scientific">Nocardiopsis suaedae</name>
    <dbReference type="NCBI Taxonomy" id="3018444"/>
    <lineage>
        <taxon>Bacteria</taxon>
        <taxon>Bacillati</taxon>
        <taxon>Actinomycetota</taxon>
        <taxon>Actinomycetes</taxon>
        <taxon>Streptosporangiales</taxon>
        <taxon>Nocardiopsidaceae</taxon>
        <taxon>Nocardiopsis</taxon>
    </lineage>
</organism>
<dbReference type="RefSeq" id="WP_270678993.1">
    <property type="nucleotide sequence ID" value="NZ_JAQFWP010000033.1"/>
</dbReference>
<sequence>MAFTDLSDVRLFHTDDGPADPGRARTLLLVHGWGSDSHEWVHHIGPLAERYRVLAPDLRGHGASSVPDTPCTPAAMAADLARLVEDAGAAPVAAVGHSMGGQVVSLLAADRPDLVGAVVTVDPGYGFGPAETDPLPAAVRALNGPDPVGTALALDAWSTTPATPGWIRTWHERRLRAARPRVLAEAFAGMFTDPGAIGPRPAAQRHLARRPQPALSLWHHPGRAAWERPLLPPGSRVECWEGAGHRLHEERPAEFLRALEGWLAGTDHER</sequence>
<dbReference type="GO" id="GO:0016787">
    <property type="term" value="F:hydrolase activity"/>
    <property type="evidence" value="ECO:0007669"/>
    <property type="project" value="UniProtKB-KW"/>
</dbReference>
<reference evidence="2" key="1">
    <citation type="submission" date="2023-01" db="EMBL/GenBank/DDBJ databases">
        <title>Draft genome sequence of Nocardiopsis sp. LSu2-4 isolated from halophytes.</title>
        <authorList>
            <person name="Duangmal K."/>
            <person name="Chantavorakit T."/>
        </authorList>
    </citation>
    <scope>NUCLEOTIDE SEQUENCE</scope>
    <source>
        <strain evidence="2">LSu2-4</strain>
    </source>
</reference>
<gene>
    <name evidence="2" type="ORF">O4U47_17695</name>
</gene>
<evidence type="ECO:0000313" key="2">
    <source>
        <dbReference type="EMBL" id="MDA2806350.1"/>
    </source>
</evidence>